<gene>
    <name evidence="6" type="ORF">P691DRAFT_805328</name>
</gene>
<evidence type="ECO:0000256" key="1">
    <source>
        <dbReference type="ARBA" id="ARBA00005005"/>
    </source>
</evidence>
<dbReference type="GO" id="GO:0005739">
    <property type="term" value="C:mitochondrion"/>
    <property type="evidence" value="ECO:0007669"/>
    <property type="project" value="TreeGrafter"/>
</dbReference>
<dbReference type="EMBL" id="MU151289">
    <property type="protein sequence ID" value="KAF9445643.1"/>
    <property type="molecule type" value="Genomic_DNA"/>
</dbReference>
<dbReference type="Pfam" id="PF00378">
    <property type="entry name" value="ECH_1"/>
    <property type="match status" value="1"/>
</dbReference>
<dbReference type="InterPro" id="IPR014748">
    <property type="entry name" value="Enoyl-CoA_hydra_C"/>
</dbReference>
<keyword evidence="3" id="KW-0276">Fatty acid metabolism</keyword>
<comment type="caution">
    <text evidence="6">The sequence shown here is derived from an EMBL/GenBank/DDBJ whole genome shotgun (WGS) entry which is preliminary data.</text>
</comment>
<name>A0A9P6C1S5_9AGAR</name>
<dbReference type="Gene3D" id="1.10.12.10">
    <property type="entry name" value="Lyase 2-enoyl-coa Hydratase, Chain A, domain 2"/>
    <property type="match status" value="1"/>
</dbReference>
<dbReference type="InterPro" id="IPR001753">
    <property type="entry name" value="Enoyl-CoA_hydra/iso"/>
</dbReference>
<dbReference type="GO" id="GO:0006631">
    <property type="term" value="P:fatty acid metabolic process"/>
    <property type="evidence" value="ECO:0007669"/>
    <property type="project" value="UniProtKB-KW"/>
</dbReference>
<dbReference type="Proteomes" id="UP000807342">
    <property type="component" value="Unassembled WGS sequence"/>
</dbReference>
<dbReference type="PANTHER" id="PTHR43149:SF1">
    <property type="entry name" value="DELTA(3,5)-DELTA(2,4)-DIENOYL-COA ISOMERASE, MITOCHONDRIAL"/>
    <property type="match status" value="1"/>
</dbReference>
<evidence type="ECO:0000256" key="2">
    <source>
        <dbReference type="ARBA" id="ARBA00005254"/>
    </source>
</evidence>
<dbReference type="SUPFAM" id="SSF52096">
    <property type="entry name" value="ClpP/crotonase"/>
    <property type="match status" value="1"/>
</dbReference>
<dbReference type="Gene3D" id="3.90.226.10">
    <property type="entry name" value="2-enoyl-CoA Hydratase, Chain A, domain 1"/>
    <property type="match status" value="1"/>
</dbReference>
<evidence type="ECO:0000313" key="7">
    <source>
        <dbReference type="Proteomes" id="UP000807342"/>
    </source>
</evidence>
<dbReference type="FunFam" id="1.10.12.10:FF:000004">
    <property type="entry name" value="Delta3,5-delta2,4-dienoyl-CoA isomerase"/>
    <property type="match status" value="1"/>
</dbReference>
<dbReference type="AlphaFoldDB" id="A0A9P6C1S5"/>
<sequence>MSKYSSKWLHVSEPSPHVLLVQLARPPVNAFNTEYWKAYGKLFNDLTEDGYDVRALVLASDLPKIFTAGLDLKNAGTLAHYDQLQDPARTSLTLHTLIKTFQQNITSPERAPFPVIAAVHGLAIGLAIDMIASCDIRYATSSASFAIKEVDVGLAADIGTLALLPKITGNLSLVRELAYTGRMFSAEEALNLGLVSKVVEGDKDEVLHAALDLAKVIATKSPVAVSGTKRLITHARDHSVMENLVYTQSWNAHALLTEDMKECVKAIKEKREPKFAKLRVASKL</sequence>
<reference evidence="6" key="1">
    <citation type="submission" date="2020-11" db="EMBL/GenBank/DDBJ databases">
        <authorList>
            <consortium name="DOE Joint Genome Institute"/>
            <person name="Ahrendt S."/>
            <person name="Riley R."/>
            <person name="Andreopoulos W."/>
            <person name="Labutti K."/>
            <person name="Pangilinan J."/>
            <person name="Ruiz-Duenas F.J."/>
            <person name="Barrasa J.M."/>
            <person name="Sanchez-Garcia M."/>
            <person name="Camarero S."/>
            <person name="Miyauchi S."/>
            <person name="Serrano A."/>
            <person name="Linde D."/>
            <person name="Babiker R."/>
            <person name="Drula E."/>
            <person name="Ayuso-Fernandez I."/>
            <person name="Pacheco R."/>
            <person name="Padilla G."/>
            <person name="Ferreira P."/>
            <person name="Barriuso J."/>
            <person name="Kellner H."/>
            <person name="Castanera R."/>
            <person name="Alfaro M."/>
            <person name="Ramirez L."/>
            <person name="Pisabarro A.G."/>
            <person name="Kuo A."/>
            <person name="Tritt A."/>
            <person name="Lipzen A."/>
            <person name="He G."/>
            <person name="Yan M."/>
            <person name="Ng V."/>
            <person name="Cullen D."/>
            <person name="Martin F."/>
            <person name="Rosso M.-N."/>
            <person name="Henrissat B."/>
            <person name="Hibbett D."/>
            <person name="Martinez A.T."/>
            <person name="Grigoriev I.V."/>
        </authorList>
    </citation>
    <scope>NUCLEOTIDE SEQUENCE</scope>
    <source>
        <strain evidence="6">MF-IS2</strain>
    </source>
</reference>
<proteinExistence type="inferred from homology"/>
<comment type="similarity">
    <text evidence="2">Belongs to the enoyl-CoA hydratase/isomerase family.</text>
</comment>
<dbReference type="OrthoDB" id="14970at2759"/>
<keyword evidence="4" id="KW-0443">Lipid metabolism</keyword>
<evidence type="ECO:0000313" key="6">
    <source>
        <dbReference type="EMBL" id="KAF9445643.1"/>
    </source>
</evidence>
<dbReference type="CDD" id="cd06558">
    <property type="entry name" value="crotonase-like"/>
    <property type="match status" value="1"/>
</dbReference>
<dbReference type="GO" id="GO:0051750">
    <property type="term" value="F:delta(3,5)-delta(2,4)-dienoyl-CoA isomerase activity"/>
    <property type="evidence" value="ECO:0007669"/>
    <property type="project" value="TreeGrafter"/>
</dbReference>
<evidence type="ECO:0000256" key="4">
    <source>
        <dbReference type="ARBA" id="ARBA00023098"/>
    </source>
</evidence>
<protein>
    <submittedName>
        <fullName evidence="6">Delta2-dienoyl-CoA-isomerase</fullName>
    </submittedName>
</protein>
<dbReference type="InterPro" id="IPR045002">
    <property type="entry name" value="Ech1-like"/>
</dbReference>
<keyword evidence="7" id="KW-1185">Reference proteome</keyword>
<keyword evidence="5" id="KW-0413">Isomerase</keyword>
<comment type="pathway">
    <text evidence="1">Lipid metabolism; fatty acid beta-oxidation.</text>
</comment>
<dbReference type="PANTHER" id="PTHR43149">
    <property type="entry name" value="ENOYL-COA HYDRATASE"/>
    <property type="match status" value="1"/>
</dbReference>
<dbReference type="InterPro" id="IPR029045">
    <property type="entry name" value="ClpP/crotonase-like_dom_sf"/>
</dbReference>
<accession>A0A9P6C1S5</accession>
<evidence type="ECO:0000256" key="3">
    <source>
        <dbReference type="ARBA" id="ARBA00022832"/>
    </source>
</evidence>
<organism evidence="6 7">
    <name type="scientific">Macrolepiota fuliginosa MF-IS2</name>
    <dbReference type="NCBI Taxonomy" id="1400762"/>
    <lineage>
        <taxon>Eukaryota</taxon>
        <taxon>Fungi</taxon>
        <taxon>Dikarya</taxon>
        <taxon>Basidiomycota</taxon>
        <taxon>Agaricomycotina</taxon>
        <taxon>Agaricomycetes</taxon>
        <taxon>Agaricomycetidae</taxon>
        <taxon>Agaricales</taxon>
        <taxon>Agaricineae</taxon>
        <taxon>Agaricaceae</taxon>
        <taxon>Macrolepiota</taxon>
    </lineage>
</organism>
<evidence type="ECO:0000256" key="5">
    <source>
        <dbReference type="ARBA" id="ARBA00023235"/>
    </source>
</evidence>